<name>A0A0J9XCK2_GEOCN</name>
<feature type="region of interest" description="Disordered" evidence="1">
    <location>
        <begin position="115"/>
        <end position="139"/>
    </location>
</feature>
<dbReference type="EMBL" id="CCBN010000008">
    <property type="protein sequence ID" value="CDO54573.1"/>
    <property type="molecule type" value="Genomic_DNA"/>
</dbReference>
<reference evidence="2" key="1">
    <citation type="submission" date="2014-03" db="EMBL/GenBank/DDBJ databases">
        <authorList>
            <person name="Casaregola S."/>
        </authorList>
    </citation>
    <scope>NUCLEOTIDE SEQUENCE [LARGE SCALE GENOMIC DNA]</scope>
    <source>
        <strain evidence="2">CLIB 918</strain>
    </source>
</reference>
<feature type="compositionally biased region" description="Polar residues" evidence="1">
    <location>
        <begin position="85"/>
        <end position="100"/>
    </location>
</feature>
<feature type="compositionally biased region" description="Low complexity" evidence="1">
    <location>
        <begin position="73"/>
        <end position="84"/>
    </location>
</feature>
<evidence type="ECO:0000313" key="2">
    <source>
        <dbReference type="EMBL" id="CDO54573.1"/>
    </source>
</evidence>
<keyword evidence="3" id="KW-1185">Reference proteome</keyword>
<accession>A0A0J9XCK2</accession>
<evidence type="ECO:0000313" key="3">
    <source>
        <dbReference type="Proteomes" id="UP000242525"/>
    </source>
</evidence>
<comment type="caution">
    <text evidence="2">The sequence shown here is derived from an EMBL/GenBank/DDBJ whole genome shotgun (WGS) entry which is preliminary data.</text>
</comment>
<dbReference type="Proteomes" id="UP000242525">
    <property type="component" value="Unassembled WGS sequence"/>
</dbReference>
<evidence type="ECO:0000256" key="1">
    <source>
        <dbReference type="SAM" id="MobiDB-lite"/>
    </source>
</evidence>
<organism evidence="2 3">
    <name type="scientific">Geotrichum candidum</name>
    <name type="common">Oospora lactis</name>
    <name type="synonym">Dipodascus geotrichum</name>
    <dbReference type="NCBI Taxonomy" id="1173061"/>
    <lineage>
        <taxon>Eukaryota</taxon>
        <taxon>Fungi</taxon>
        <taxon>Dikarya</taxon>
        <taxon>Ascomycota</taxon>
        <taxon>Saccharomycotina</taxon>
        <taxon>Dipodascomycetes</taxon>
        <taxon>Dipodascales</taxon>
        <taxon>Dipodascaceae</taxon>
        <taxon>Geotrichum</taxon>
    </lineage>
</organism>
<proteinExistence type="predicted"/>
<feature type="compositionally biased region" description="Acidic residues" evidence="1">
    <location>
        <begin position="120"/>
        <end position="139"/>
    </location>
</feature>
<gene>
    <name evidence="2" type="ORF">BN980_GECA08s01187g</name>
</gene>
<sequence length="193" mass="21963">MSTTTESLPPILNNISLPQLPEQPPLESNLYNFEYLNSEFFLSARAEEDREEDEQCFMSILNHSTNTTPTALQSQPKPQTQGQQIETSTHRPTPSTTIPDLVSSSYQSIRMFTHSSTDGINDDDYDEYDSSMSDSDDPLPEDYDGVFGDEELVEHAAFDLDRLMIEDRGGLFKMKFFDPLPTGRRRPLSSIYF</sequence>
<protein>
    <submittedName>
        <fullName evidence="2">Uncharacterized protein</fullName>
    </submittedName>
</protein>
<dbReference type="AlphaFoldDB" id="A0A0J9XCK2"/>
<feature type="region of interest" description="Disordered" evidence="1">
    <location>
        <begin position="66"/>
        <end position="100"/>
    </location>
</feature>